<dbReference type="InterPro" id="IPR004604">
    <property type="entry name" value="DNA_recomb/repair_RecN"/>
</dbReference>
<evidence type="ECO:0000256" key="7">
    <source>
        <dbReference type="ARBA" id="ARBA00023204"/>
    </source>
</evidence>
<keyword evidence="4" id="KW-0547">Nucleotide-binding</keyword>
<dbReference type="EMBL" id="FUXC01000007">
    <property type="protein sequence ID" value="SJZ82611.1"/>
    <property type="molecule type" value="Genomic_DNA"/>
</dbReference>
<dbReference type="RefSeq" id="WP_078931068.1">
    <property type="nucleotide sequence ID" value="NZ_CAMCOW010000054.1"/>
</dbReference>
<dbReference type="OrthoDB" id="9806954at2"/>
<comment type="similarity">
    <text evidence="2 9">Belongs to the RecN family.</text>
</comment>
<dbReference type="FunFam" id="3.40.50.300:FF:000319">
    <property type="entry name" value="DNA repair protein RecN"/>
    <property type="match status" value="1"/>
</dbReference>
<evidence type="ECO:0000256" key="6">
    <source>
        <dbReference type="ARBA" id="ARBA00022840"/>
    </source>
</evidence>
<protein>
    <recommendedName>
        <fullName evidence="3 9">DNA repair protein RecN</fullName>
    </recommendedName>
    <alternativeName>
        <fullName evidence="8 9">Recombination protein N</fullName>
    </alternativeName>
</protein>
<sequence>MLEDLRIKNFALIDSASVEFKNGFTVLSGETGAGKSLLIGALTFLLGGKGGVEHIRTGCQTAQVSGTFYIKGLSSPVDPSKINEDDIKTPAQWLYVHGIESEDDRILIRRAVRDTGKSAAWIGDTPVTRADLASFCNFLIDIHGQHEHQSLMRVSEHRKFLDSFAGLDEKVEEFTALYSNLVAKRRNLDELLSDDKTRAQKIDVLTFSVKEIEDAKLKKGEDRELEDEEKRLSSFEKLYEDIDSICQTLEGAESSSGAVLLLKKIRSVAQHACQLDKNLESLDSRLESAFYELSDIAGEYSSYKNSLVFDPERLAFVQDRLTLIYNLKKKYASSVNAPVEEVIQFGLDAQKRLAELSGGEKNKDSLKAEIAGLEKNVYKQAKEISDSRKIAAQKMSEQVMAILKTLGMKDTRFAVQVAEKNGSQIEQKCGPYGMDDIEFLIAANPGNPLQSLAKIASGGELSRVMLALKTVLAETDSVETLVFDEIDTGIGGEVAVSVGQHLKSLAKKCQILCITHLASIAVYADNQLKIAKSVSEGMTNTEVAPIEGEQRVAEIARMLSGDAASQESLEHAKAMLAKFSGTGES</sequence>
<dbReference type="GO" id="GO:0009432">
    <property type="term" value="P:SOS response"/>
    <property type="evidence" value="ECO:0007669"/>
    <property type="project" value="TreeGrafter"/>
</dbReference>
<evidence type="ECO:0000313" key="12">
    <source>
        <dbReference type="EMBL" id="SJZ82611.1"/>
    </source>
</evidence>
<keyword evidence="10" id="KW-0175">Coiled coil</keyword>
<dbReference type="Gene3D" id="3.40.50.300">
    <property type="entry name" value="P-loop containing nucleotide triphosphate hydrolases"/>
    <property type="match status" value="2"/>
</dbReference>
<accession>A0A1T4NTP4</accession>
<dbReference type="SUPFAM" id="SSF52540">
    <property type="entry name" value="P-loop containing nucleoside triphosphate hydrolases"/>
    <property type="match status" value="1"/>
</dbReference>
<keyword evidence="13" id="KW-1185">Reference proteome</keyword>
<dbReference type="PIRSF" id="PIRSF003128">
    <property type="entry name" value="RecN"/>
    <property type="match status" value="1"/>
</dbReference>
<dbReference type="InterPro" id="IPR003395">
    <property type="entry name" value="RecF/RecN/SMC_N"/>
</dbReference>
<dbReference type="GO" id="GO:0043590">
    <property type="term" value="C:bacterial nucleoid"/>
    <property type="evidence" value="ECO:0007669"/>
    <property type="project" value="TreeGrafter"/>
</dbReference>
<dbReference type="Proteomes" id="UP000190395">
    <property type="component" value="Unassembled WGS sequence"/>
</dbReference>
<comment type="function">
    <text evidence="1 9">May be involved in recombinational repair of damaged DNA.</text>
</comment>
<dbReference type="AlphaFoldDB" id="A0A1T4NTP4"/>
<evidence type="ECO:0000256" key="8">
    <source>
        <dbReference type="ARBA" id="ARBA00033408"/>
    </source>
</evidence>
<gene>
    <name evidence="12" type="ORF">SAMN02745152_01323</name>
</gene>
<evidence type="ECO:0000313" key="13">
    <source>
        <dbReference type="Proteomes" id="UP000190395"/>
    </source>
</evidence>
<evidence type="ECO:0000256" key="5">
    <source>
        <dbReference type="ARBA" id="ARBA00022763"/>
    </source>
</evidence>
<keyword evidence="5 9" id="KW-0227">DNA damage</keyword>
<proteinExistence type="inferred from homology"/>
<dbReference type="GO" id="GO:0006310">
    <property type="term" value="P:DNA recombination"/>
    <property type="evidence" value="ECO:0007669"/>
    <property type="project" value="InterPro"/>
</dbReference>
<keyword evidence="6" id="KW-0067">ATP-binding</keyword>
<feature type="coiled-coil region" evidence="10">
    <location>
        <begin position="356"/>
        <end position="383"/>
    </location>
</feature>
<evidence type="ECO:0000259" key="11">
    <source>
        <dbReference type="Pfam" id="PF02463"/>
    </source>
</evidence>
<name>A0A1T4NTP4_9SPIR</name>
<dbReference type="NCBIfam" id="TIGR00634">
    <property type="entry name" value="recN"/>
    <property type="match status" value="1"/>
</dbReference>
<evidence type="ECO:0000256" key="1">
    <source>
        <dbReference type="ARBA" id="ARBA00003618"/>
    </source>
</evidence>
<evidence type="ECO:0000256" key="3">
    <source>
        <dbReference type="ARBA" id="ARBA00021315"/>
    </source>
</evidence>
<dbReference type="InterPro" id="IPR027417">
    <property type="entry name" value="P-loop_NTPase"/>
</dbReference>
<evidence type="ECO:0000256" key="10">
    <source>
        <dbReference type="SAM" id="Coils"/>
    </source>
</evidence>
<dbReference type="FunFam" id="3.40.50.300:FF:000356">
    <property type="entry name" value="DNA repair protein RecN"/>
    <property type="match status" value="1"/>
</dbReference>
<evidence type="ECO:0000256" key="2">
    <source>
        <dbReference type="ARBA" id="ARBA00009441"/>
    </source>
</evidence>
<dbReference type="PANTHER" id="PTHR11059:SF0">
    <property type="entry name" value="DNA REPAIR PROTEIN RECN"/>
    <property type="match status" value="1"/>
</dbReference>
<keyword evidence="7 9" id="KW-0234">DNA repair</keyword>
<dbReference type="PANTHER" id="PTHR11059">
    <property type="entry name" value="DNA REPAIR PROTEIN RECN"/>
    <property type="match status" value="1"/>
</dbReference>
<organism evidence="12 13">
    <name type="scientific">Treponema berlinense</name>
    <dbReference type="NCBI Taxonomy" id="225004"/>
    <lineage>
        <taxon>Bacteria</taxon>
        <taxon>Pseudomonadati</taxon>
        <taxon>Spirochaetota</taxon>
        <taxon>Spirochaetia</taxon>
        <taxon>Spirochaetales</taxon>
        <taxon>Treponemataceae</taxon>
        <taxon>Treponema</taxon>
    </lineage>
</organism>
<evidence type="ECO:0000256" key="9">
    <source>
        <dbReference type="PIRNR" id="PIRNR003128"/>
    </source>
</evidence>
<dbReference type="GeneID" id="303367560"/>
<dbReference type="STRING" id="225004.SAMN02745152_01323"/>
<dbReference type="GO" id="GO:0006281">
    <property type="term" value="P:DNA repair"/>
    <property type="evidence" value="ECO:0007669"/>
    <property type="project" value="UniProtKB-KW"/>
</dbReference>
<feature type="domain" description="RecF/RecN/SMC N-terminal" evidence="11">
    <location>
        <begin position="1"/>
        <end position="532"/>
    </location>
</feature>
<evidence type="ECO:0000256" key="4">
    <source>
        <dbReference type="ARBA" id="ARBA00022741"/>
    </source>
</evidence>
<dbReference type="GO" id="GO:0005524">
    <property type="term" value="F:ATP binding"/>
    <property type="evidence" value="ECO:0007669"/>
    <property type="project" value="UniProtKB-KW"/>
</dbReference>
<dbReference type="Pfam" id="PF02463">
    <property type="entry name" value="SMC_N"/>
    <property type="match status" value="1"/>
</dbReference>
<dbReference type="CDD" id="cd03241">
    <property type="entry name" value="ABC_RecN"/>
    <property type="match status" value="2"/>
</dbReference>
<reference evidence="12 13" key="1">
    <citation type="submission" date="2017-02" db="EMBL/GenBank/DDBJ databases">
        <authorList>
            <person name="Peterson S.W."/>
        </authorList>
    </citation>
    <scope>NUCLEOTIDE SEQUENCE [LARGE SCALE GENOMIC DNA]</scope>
    <source>
        <strain evidence="12 13">ATCC BAA-909</strain>
    </source>
</reference>